<evidence type="ECO:0000313" key="2">
    <source>
        <dbReference type="EMBL" id="PVW16357.1"/>
    </source>
</evidence>
<dbReference type="AlphaFoldDB" id="A0A2U0I5H2"/>
<dbReference type="Pfam" id="PF13380">
    <property type="entry name" value="CoA_binding_2"/>
    <property type="match status" value="1"/>
</dbReference>
<dbReference type="InterPro" id="IPR003781">
    <property type="entry name" value="CoA-bd"/>
</dbReference>
<dbReference type="EMBL" id="QEHR01000002">
    <property type="protein sequence ID" value="PVW16357.1"/>
    <property type="molecule type" value="Genomic_DNA"/>
</dbReference>
<accession>A0A2U0I5H2</accession>
<dbReference type="Proteomes" id="UP000245962">
    <property type="component" value="Unassembled WGS sequence"/>
</dbReference>
<evidence type="ECO:0000313" key="3">
    <source>
        <dbReference type="Proteomes" id="UP000245962"/>
    </source>
</evidence>
<gene>
    <name evidence="2" type="ORF">DDV96_03605</name>
</gene>
<name>A0A2U0I5H2_9FLAO</name>
<evidence type="ECO:0000259" key="1">
    <source>
        <dbReference type="Pfam" id="PF13380"/>
    </source>
</evidence>
<protein>
    <submittedName>
        <fullName evidence="2">CoA-binding protein</fullName>
    </submittedName>
</protein>
<dbReference type="OrthoDB" id="708726at2"/>
<sequence>MKKTLVLGASLKPSRYSNLAINRLVNNNHPVEAVGLRKGEVAGVQISTEKRGFKNIDTVTLYLNPKRQEEYYDYIISLKPNRVIFNPGTENPEFYDLLKKNNIEVEVACTLVLLASNQY</sequence>
<dbReference type="SUPFAM" id="SSF51735">
    <property type="entry name" value="NAD(P)-binding Rossmann-fold domains"/>
    <property type="match status" value="1"/>
</dbReference>
<dbReference type="InterPro" id="IPR036291">
    <property type="entry name" value="NAD(P)-bd_dom_sf"/>
</dbReference>
<feature type="domain" description="CoA-binding" evidence="1">
    <location>
        <begin position="2"/>
        <end position="114"/>
    </location>
</feature>
<keyword evidence="3" id="KW-1185">Reference proteome</keyword>
<comment type="caution">
    <text evidence="2">The sequence shown here is derived from an EMBL/GenBank/DDBJ whole genome shotgun (WGS) entry which is preliminary data.</text>
</comment>
<dbReference type="Gene3D" id="3.40.50.720">
    <property type="entry name" value="NAD(P)-binding Rossmann-like Domain"/>
    <property type="match status" value="1"/>
</dbReference>
<organism evidence="2 3">
    <name type="scientific">Marixanthomonas spongiae</name>
    <dbReference type="NCBI Taxonomy" id="2174845"/>
    <lineage>
        <taxon>Bacteria</taxon>
        <taxon>Pseudomonadati</taxon>
        <taxon>Bacteroidota</taxon>
        <taxon>Flavobacteriia</taxon>
        <taxon>Flavobacteriales</taxon>
        <taxon>Flavobacteriaceae</taxon>
        <taxon>Marixanthomonas</taxon>
    </lineage>
</organism>
<proteinExistence type="predicted"/>
<reference evidence="2 3" key="1">
    <citation type="submission" date="2018-04" db="EMBL/GenBank/DDBJ databases">
        <title>Marixanthomonas spongiae HN-E44 sp. nov., isolated from a marine sponge.</title>
        <authorList>
            <person name="Luo L."/>
            <person name="Zhuang L."/>
        </authorList>
    </citation>
    <scope>NUCLEOTIDE SEQUENCE [LARGE SCALE GENOMIC DNA]</scope>
    <source>
        <strain evidence="2 3">HN-E44</strain>
    </source>
</reference>